<dbReference type="AlphaFoldDB" id="A0A8S2XX59"/>
<dbReference type="EMBL" id="CAJOBI010086363">
    <property type="protein sequence ID" value="CAF4520680.1"/>
    <property type="molecule type" value="Genomic_DNA"/>
</dbReference>
<name>A0A8S2XX59_9BILA</name>
<evidence type="ECO:0000313" key="2">
    <source>
        <dbReference type="Proteomes" id="UP000676336"/>
    </source>
</evidence>
<feature type="non-terminal residue" evidence="1">
    <location>
        <position position="56"/>
    </location>
</feature>
<gene>
    <name evidence="1" type="ORF">SMN809_LOCUS35805</name>
</gene>
<protein>
    <submittedName>
        <fullName evidence="1">Uncharacterized protein</fullName>
    </submittedName>
</protein>
<proteinExistence type="predicted"/>
<organism evidence="1 2">
    <name type="scientific">Rotaria magnacalcarata</name>
    <dbReference type="NCBI Taxonomy" id="392030"/>
    <lineage>
        <taxon>Eukaryota</taxon>
        <taxon>Metazoa</taxon>
        <taxon>Spiralia</taxon>
        <taxon>Gnathifera</taxon>
        <taxon>Rotifera</taxon>
        <taxon>Eurotatoria</taxon>
        <taxon>Bdelloidea</taxon>
        <taxon>Philodinida</taxon>
        <taxon>Philodinidae</taxon>
        <taxon>Rotaria</taxon>
    </lineage>
</organism>
<reference evidence="1" key="1">
    <citation type="submission" date="2021-02" db="EMBL/GenBank/DDBJ databases">
        <authorList>
            <person name="Nowell W R."/>
        </authorList>
    </citation>
    <scope>NUCLEOTIDE SEQUENCE</scope>
</reference>
<comment type="caution">
    <text evidence="1">The sequence shown here is derived from an EMBL/GenBank/DDBJ whole genome shotgun (WGS) entry which is preliminary data.</text>
</comment>
<evidence type="ECO:0000313" key="1">
    <source>
        <dbReference type="EMBL" id="CAF4520680.1"/>
    </source>
</evidence>
<accession>A0A8S2XX59</accession>
<sequence length="56" mass="6076">MTTTKSYHSTFTNSLIDNSISLIKDEDPSLLVANVTIDELVESCCNEVLPPSSSSQ</sequence>
<dbReference type="Proteomes" id="UP000676336">
    <property type="component" value="Unassembled WGS sequence"/>
</dbReference>